<accession>B3RUB9</accession>
<dbReference type="EMBL" id="DS985244">
    <property type="protein sequence ID" value="EDV25784.1"/>
    <property type="molecule type" value="Genomic_DNA"/>
</dbReference>
<dbReference type="HOGENOM" id="CLU_093191_0_1_1"/>
<dbReference type="InParanoid" id="B3RUB9"/>
<dbReference type="OMA" id="KIHTEMS"/>
<dbReference type="OrthoDB" id="48036at2759"/>
<dbReference type="RefSeq" id="XP_002111817.1">
    <property type="nucleotide sequence ID" value="XM_002111781.1"/>
</dbReference>
<evidence type="ECO:0008006" key="3">
    <source>
        <dbReference type="Google" id="ProtNLM"/>
    </source>
</evidence>
<dbReference type="GeneID" id="6752554"/>
<dbReference type="STRING" id="10228.B3RUB9"/>
<organism evidence="1 2">
    <name type="scientific">Trichoplax adhaerens</name>
    <name type="common">Trichoplax reptans</name>
    <dbReference type="NCBI Taxonomy" id="10228"/>
    <lineage>
        <taxon>Eukaryota</taxon>
        <taxon>Metazoa</taxon>
        <taxon>Placozoa</taxon>
        <taxon>Uniplacotomia</taxon>
        <taxon>Trichoplacea</taxon>
        <taxon>Trichoplacidae</taxon>
        <taxon>Trichoplax</taxon>
    </lineage>
</organism>
<dbReference type="Proteomes" id="UP000009022">
    <property type="component" value="Unassembled WGS sequence"/>
</dbReference>
<reference evidence="1 2" key="1">
    <citation type="journal article" date="2008" name="Nature">
        <title>The Trichoplax genome and the nature of placozoans.</title>
        <authorList>
            <person name="Srivastava M."/>
            <person name="Begovic E."/>
            <person name="Chapman J."/>
            <person name="Putnam N.H."/>
            <person name="Hellsten U."/>
            <person name="Kawashima T."/>
            <person name="Kuo A."/>
            <person name="Mitros T."/>
            <person name="Salamov A."/>
            <person name="Carpenter M.L."/>
            <person name="Signorovitch A.Y."/>
            <person name="Moreno M.A."/>
            <person name="Kamm K."/>
            <person name="Grimwood J."/>
            <person name="Schmutz J."/>
            <person name="Shapiro H."/>
            <person name="Grigoriev I.V."/>
            <person name="Buss L.W."/>
            <person name="Schierwater B."/>
            <person name="Dellaporta S.L."/>
            <person name="Rokhsar D.S."/>
        </authorList>
    </citation>
    <scope>NUCLEOTIDE SEQUENCE [LARGE SCALE GENOMIC DNA]</scope>
    <source>
        <strain evidence="1 2">Grell-BS-1999</strain>
    </source>
</reference>
<dbReference type="PANTHER" id="PTHR28532:SF1">
    <property type="entry name" value="ORAL CANCER OVEREXPRESSED 1"/>
    <property type="match status" value="1"/>
</dbReference>
<proteinExistence type="predicted"/>
<dbReference type="KEGG" id="tad:TRIADDRAFT_55229"/>
<dbReference type="PhylomeDB" id="B3RUB9"/>
<evidence type="ECO:0000313" key="2">
    <source>
        <dbReference type="Proteomes" id="UP000009022"/>
    </source>
</evidence>
<dbReference type="AlphaFoldDB" id="B3RUB9"/>
<name>B3RUB9_TRIAD</name>
<gene>
    <name evidence="1" type="ORF">TRIADDRAFT_55229</name>
</gene>
<keyword evidence="2" id="KW-1185">Reference proteome</keyword>
<evidence type="ECO:0000313" key="1">
    <source>
        <dbReference type="EMBL" id="EDV25784.1"/>
    </source>
</evidence>
<dbReference type="InterPro" id="IPR052436">
    <property type="entry name" value="LTO1_adapter"/>
</dbReference>
<protein>
    <recommendedName>
        <fullName evidence="3">Essential protein Yae1 N-terminal domain-containing protein</fullName>
    </recommendedName>
</protein>
<dbReference type="PANTHER" id="PTHR28532">
    <property type="entry name" value="GEO13458P1"/>
    <property type="match status" value="1"/>
</dbReference>
<dbReference type="CTD" id="6752554"/>
<dbReference type="eggNOG" id="KOG4595">
    <property type="taxonomic scope" value="Eukaryota"/>
</dbReference>
<sequence length="156" mass="17645">MDPFNANSQQNDDLFDEIILAANQRQENAYLAGVQKGGEIGYQNGMLIGRQKGSQLAAEIGFYSGFVSTWLAMIESDKTVLLNNSLDSNSVKSKQIKITKCLQALQAQLQHYNQTFQQNHIHHLTEELSKLRSRFKQLCSLLKYPPNHVNISDLTF</sequence>